<protein>
    <submittedName>
        <fullName evidence="1">Type I-E CRISPR-associated protein Cse1/CasA</fullName>
    </submittedName>
</protein>
<dbReference type="AlphaFoldDB" id="A0A1Y3PIJ5"/>
<sequence length="546" mass="62479">MATEKSFNLLREPWILVLNAAGSMEEVGLLELFERAHEFRSLAGELPTQNVAILRLLLAILYCVYGRYDLDGQPASIFDDESGEVCPRDALNRWKELWDSGSFSHPILREYLENYEDRFWLFHPERPFYQVAGLNAGTRYSAAKLNGEINQSANKDRLFSSRSGEAKESLTYAEAARWLIHLIGFDDASAKPTTRGTGIKLPSIGVGWLGKLGLLYVRGDTLFETLMLNLVFLRDGRLPWKDGRAAWELDEIRTVERSRVPMPESPMELLTLQSRRVLLGRQNGKVVDYLLIGGDFFPEENAFAEQMTLWVKENSREGPDIFKPRQHDPAKQVWRDFGALVLNGDSHRAPGVISWLRVLKYRNIVKLPMFKFSIVGVKYDKSNSSFTDLFSDGISIHADLLNEDRLGEQWIGRIMNDIEITERLVQQVGLLAQNIAKAEGNSEKEGAKRLASEMRAQAYFRLDRPFRQWLEDIDPHKDQMEETSSKWWGTAQRIVRDLGKEMVASCHPRSFAERVVKQNGKELIYSIPIAYNQFMINTSSPDRLVK</sequence>
<dbReference type="Proteomes" id="UP000196475">
    <property type="component" value="Unassembled WGS sequence"/>
</dbReference>
<accession>A0A1Y3PIJ5</accession>
<gene>
    <name evidence="1" type="ORF">BAA01_07950</name>
</gene>
<evidence type="ECO:0000313" key="2">
    <source>
        <dbReference type="Proteomes" id="UP000196475"/>
    </source>
</evidence>
<dbReference type="NCBIfam" id="TIGR02547">
    <property type="entry name" value="casA_cse1"/>
    <property type="match status" value="1"/>
</dbReference>
<dbReference type="InterPro" id="IPR013381">
    <property type="entry name" value="CRISPR-assoc_prot_Cse1"/>
</dbReference>
<dbReference type="Pfam" id="PF09481">
    <property type="entry name" value="CRISPR_Cse1"/>
    <property type="match status" value="1"/>
</dbReference>
<comment type="caution">
    <text evidence="1">The sequence shown here is derived from an EMBL/GenBank/DDBJ whole genome shotgun (WGS) entry which is preliminary data.</text>
</comment>
<dbReference type="CDD" id="cd09729">
    <property type="entry name" value="Cse1_I-E"/>
    <property type="match status" value="1"/>
</dbReference>
<organism evidence="1 2">
    <name type="scientific">Bacillus thermozeamaize</name>
    <dbReference type="NCBI Taxonomy" id="230954"/>
    <lineage>
        <taxon>Bacteria</taxon>
        <taxon>Bacillati</taxon>
        <taxon>Bacillota</taxon>
        <taxon>Bacilli</taxon>
        <taxon>Bacillales</taxon>
        <taxon>Bacillaceae</taxon>
        <taxon>Bacillus</taxon>
    </lineage>
</organism>
<evidence type="ECO:0000313" key="1">
    <source>
        <dbReference type="EMBL" id="OUM84908.1"/>
    </source>
</evidence>
<name>A0A1Y3PIJ5_9BACI</name>
<dbReference type="Gene3D" id="1.10.132.100">
    <property type="match status" value="1"/>
</dbReference>
<dbReference type="EMBL" id="LZRT01000116">
    <property type="protein sequence ID" value="OUM84908.1"/>
    <property type="molecule type" value="Genomic_DNA"/>
</dbReference>
<proteinExistence type="predicted"/>
<reference evidence="2" key="1">
    <citation type="submission" date="2016-06" db="EMBL/GenBank/DDBJ databases">
        <authorList>
            <person name="Nascimento L."/>
            <person name="Pereira R.V."/>
            <person name="Martins L.F."/>
            <person name="Quaggio R.B."/>
            <person name="Silva A.M."/>
            <person name="Setubal J.C."/>
        </authorList>
    </citation>
    <scope>NUCLEOTIDE SEQUENCE [LARGE SCALE GENOMIC DNA]</scope>
</reference>